<reference evidence="2" key="2">
    <citation type="submission" date="2020-11" db="EMBL/GenBank/DDBJ databases">
        <authorList>
            <person name="McCartney M.A."/>
            <person name="Auch B."/>
            <person name="Kono T."/>
            <person name="Mallez S."/>
            <person name="Becker A."/>
            <person name="Gohl D.M."/>
            <person name="Silverstein K.A.T."/>
            <person name="Koren S."/>
            <person name="Bechman K.B."/>
            <person name="Herman A."/>
            <person name="Abrahante J.E."/>
            <person name="Garbe J."/>
        </authorList>
    </citation>
    <scope>NUCLEOTIDE SEQUENCE</scope>
    <source>
        <strain evidence="2">Duluth1</strain>
        <tissue evidence="2">Whole animal</tissue>
    </source>
</reference>
<gene>
    <name evidence="2" type="ORF">DPMN_031710</name>
</gene>
<evidence type="ECO:0000313" key="2">
    <source>
        <dbReference type="EMBL" id="KAH3868561.1"/>
    </source>
</evidence>
<comment type="caution">
    <text evidence="2">The sequence shown here is derived from an EMBL/GenBank/DDBJ whole genome shotgun (WGS) entry which is preliminary data.</text>
</comment>
<sequence>MRVLARLEELQFDAWWAEQTKDITRFSFRYTLDPGLVRCPPNTGPRRPASQLALQCSNAPEEQLMGSKRRQTNDHGNVWSKTGSTQMYQSLRRIVLGSHIHLCNRLSNF</sequence>
<name>A0A9D4RHB6_DREPO</name>
<keyword evidence="3" id="KW-1185">Reference proteome</keyword>
<protein>
    <submittedName>
        <fullName evidence="2">Uncharacterized protein</fullName>
    </submittedName>
</protein>
<dbReference type="AlphaFoldDB" id="A0A9D4RHB6"/>
<accession>A0A9D4RHB6</accession>
<proteinExistence type="predicted"/>
<dbReference type="Proteomes" id="UP000828390">
    <property type="component" value="Unassembled WGS sequence"/>
</dbReference>
<evidence type="ECO:0000256" key="1">
    <source>
        <dbReference type="SAM" id="MobiDB-lite"/>
    </source>
</evidence>
<reference evidence="2" key="1">
    <citation type="journal article" date="2019" name="bioRxiv">
        <title>The Genome of the Zebra Mussel, Dreissena polymorpha: A Resource for Invasive Species Research.</title>
        <authorList>
            <person name="McCartney M.A."/>
            <person name="Auch B."/>
            <person name="Kono T."/>
            <person name="Mallez S."/>
            <person name="Zhang Y."/>
            <person name="Obille A."/>
            <person name="Becker A."/>
            <person name="Abrahante J.E."/>
            <person name="Garbe J."/>
            <person name="Badalamenti J.P."/>
            <person name="Herman A."/>
            <person name="Mangelson H."/>
            <person name="Liachko I."/>
            <person name="Sullivan S."/>
            <person name="Sone E.D."/>
            <person name="Koren S."/>
            <person name="Silverstein K.A.T."/>
            <person name="Beckman K.B."/>
            <person name="Gohl D.M."/>
        </authorList>
    </citation>
    <scope>NUCLEOTIDE SEQUENCE</scope>
    <source>
        <strain evidence="2">Duluth1</strain>
        <tissue evidence="2">Whole animal</tissue>
    </source>
</reference>
<organism evidence="2 3">
    <name type="scientific">Dreissena polymorpha</name>
    <name type="common">Zebra mussel</name>
    <name type="synonym">Mytilus polymorpha</name>
    <dbReference type="NCBI Taxonomy" id="45954"/>
    <lineage>
        <taxon>Eukaryota</taxon>
        <taxon>Metazoa</taxon>
        <taxon>Spiralia</taxon>
        <taxon>Lophotrochozoa</taxon>
        <taxon>Mollusca</taxon>
        <taxon>Bivalvia</taxon>
        <taxon>Autobranchia</taxon>
        <taxon>Heteroconchia</taxon>
        <taxon>Euheterodonta</taxon>
        <taxon>Imparidentia</taxon>
        <taxon>Neoheterodontei</taxon>
        <taxon>Myida</taxon>
        <taxon>Dreissenoidea</taxon>
        <taxon>Dreissenidae</taxon>
        <taxon>Dreissena</taxon>
    </lineage>
</organism>
<feature type="region of interest" description="Disordered" evidence="1">
    <location>
        <begin position="62"/>
        <end position="81"/>
    </location>
</feature>
<evidence type="ECO:0000313" key="3">
    <source>
        <dbReference type="Proteomes" id="UP000828390"/>
    </source>
</evidence>
<dbReference type="EMBL" id="JAIWYP010000002">
    <property type="protein sequence ID" value="KAH3868561.1"/>
    <property type="molecule type" value="Genomic_DNA"/>
</dbReference>